<accession>A0AAV7XYZ8</accession>
<keyword evidence="2" id="KW-0732">Signal</keyword>
<organism evidence="3 4">
    <name type="scientific">Megalurothrips usitatus</name>
    <name type="common">bean blossom thrips</name>
    <dbReference type="NCBI Taxonomy" id="439358"/>
    <lineage>
        <taxon>Eukaryota</taxon>
        <taxon>Metazoa</taxon>
        <taxon>Ecdysozoa</taxon>
        <taxon>Arthropoda</taxon>
        <taxon>Hexapoda</taxon>
        <taxon>Insecta</taxon>
        <taxon>Pterygota</taxon>
        <taxon>Neoptera</taxon>
        <taxon>Paraneoptera</taxon>
        <taxon>Thysanoptera</taxon>
        <taxon>Terebrantia</taxon>
        <taxon>Thripoidea</taxon>
        <taxon>Thripidae</taxon>
        <taxon>Megalurothrips</taxon>
    </lineage>
</organism>
<protein>
    <submittedName>
        <fullName evidence="3">Uncharacterized protein</fullName>
    </submittedName>
</protein>
<evidence type="ECO:0000313" key="4">
    <source>
        <dbReference type="Proteomes" id="UP001075354"/>
    </source>
</evidence>
<gene>
    <name evidence="3" type="ORF">ONE63_000607</name>
</gene>
<evidence type="ECO:0000256" key="1">
    <source>
        <dbReference type="SAM" id="MobiDB-lite"/>
    </source>
</evidence>
<dbReference type="EMBL" id="JAPTSV010000001">
    <property type="protein sequence ID" value="KAJ1531970.1"/>
    <property type="molecule type" value="Genomic_DNA"/>
</dbReference>
<dbReference type="AlphaFoldDB" id="A0AAV7XYZ8"/>
<feature type="signal peptide" evidence="2">
    <location>
        <begin position="1"/>
        <end position="26"/>
    </location>
</feature>
<name>A0AAV7XYZ8_9NEOP</name>
<comment type="caution">
    <text evidence="3">The sequence shown here is derived from an EMBL/GenBank/DDBJ whole genome shotgun (WGS) entry which is preliminary data.</text>
</comment>
<feature type="chain" id="PRO_5043989632" evidence="2">
    <location>
        <begin position="27"/>
        <end position="218"/>
    </location>
</feature>
<sequence>MAILWRASTAPASFFFILFWPPSPLPLPPLCYNNVVVSVLQVALRLSARNALSVKLALAPTLGEEKNHYLKNGDVDAAAPAANNNNSHNNNNNQQNRNNHNHIRHSAASPARPSAAAVLVRVAAAGRQHRRGHRRLPAPAAGPAPRRCSGSSARGRQGARSPPGAAESLVGCRLPAAGGGASVAAPAAPGGCRPRALPAPTCGAPLRALAIARPGYAR</sequence>
<proteinExistence type="predicted"/>
<dbReference type="Proteomes" id="UP001075354">
    <property type="component" value="Chromosome 1"/>
</dbReference>
<feature type="compositionally biased region" description="Low complexity" evidence="1">
    <location>
        <begin position="77"/>
        <end position="98"/>
    </location>
</feature>
<feature type="compositionally biased region" description="Low complexity" evidence="1">
    <location>
        <begin position="137"/>
        <end position="147"/>
    </location>
</feature>
<reference evidence="3" key="1">
    <citation type="submission" date="2022-12" db="EMBL/GenBank/DDBJ databases">
        <title>Chromosome-level genome assembly of the bean flower thrips Megalurothrips usitatus.</title>
        <authorList>
            <person name="Ma L."/>
            <person name="Liu Q."/>
            <person name="Li H."/>
            <person name="Cai W."/>
        </authorList>
    </citation>
    <scope>NUCLEOTIDE SEQUENCE</scope>
    <source>
        <strain evidence="3">Cailab_2022a</strain>
    </source>
</reference>
<feature type="region of interest" description="Disordered" evidence="1">
    <location>
        <begin position="124"/>
        <end position="166"/>
    </location>
</feature>
<evidence type="ECO:0000256" key="2">
    <source>
        <dbReference type="SAM" id="SignalP"/>
    </source>
</evidence>
<feature type="region of interest" description="Disordered" evidence="1">
    <location>
        <begin position="77"/>
        <end position="111"/>
    </location>
</feature>
<feature type="compositionally biased region" description="Basic residues" evidence="1">
    <location>
        <begin position="127"/>
        <end position="136"/>
    </location>
</feature>
<keyword evidence="4" id="KW-1185">Reference proteome</keyword>
<evidence type="ECO:0000313" key="3">
    <source>
        <dbReference type="EMBL" id="KAJ1531970.1"/>
    </source>
</evidence>